<evidence type="ECO:0000313" key="2">
    <source>
        <dbReference type="Proteomes" id="UP001171620"/>
    </source>
</evidence>
<organism evidence="1 2">
    <name type="scientific">Burkholderia vietnamiensis</name>
    <dbReference type="NCBI Taxonomy" id="60552"/>
    <lineage>
        <taxon>Bacteria</taxon>
        <taxon>Pseudomonadati</taxon>
        <taxon>Pseudomonadota</taxon>
        <taxon>Betaproteobacteria</taxon>
        <taxon>Burkholderiales</taxon>
        <taxon>Burkholderiaceae</taxon>
        <taxon>Burkholderia</taxon>
        <taxon>Burkholderia cepacia complex</taxon>
    </lineage>
</organism>
<evidence type="ECO:0000313" key="1">
    <source>
        <dbReference type="EMBL" id="MDN7797089.1"/>
    </source>
</evidence>
<dbReference type="Proteomes" id="UP001171620">
    <property type="component" value="Unassembled WGS sequence"/>
</dbReference>
<protein>
    <submittedName>
        <fullName evidence="1">Uncharacterized protein</fullName>
    </submittedName>
</protein>
<name>A0AAW7T4M3_BURVI</name>
<dbReference type="AlphaFoldDB" id="A0AAW7T4M3"/>
<dbReference type="EMBL" id="JAUJRV010000015">
    <property type="protein sequence ID" value="MDN7797089.1"/>
    <property type="molecule type" value="Genomic_DNA"/>
</dbReference>
<proteinExistence type="predicted"/>
<reference evidence="1" key="1">
    <citation type="submission" date="2023-07" db="EMBL/GenBank/DDBJ databases">
        <title>A collection of bacterial strains from the Burkholderia cepacia Research Laboratory and Repository.</title>
        <authorList>
            <person name="Lipuma J."/>
            <person name="Spilker T."/>
            <person name="Caverly L."/>
        </authorList>
    </citation>
    <scope>NUCLEOTIDE SEQUENCE</scope>
    <source>
        <strain evidence="1">AU44268</strain>
    </source>
</reference>
<comment type="caution">
    <text evidence="1">The sequence shown here is derived from an EMBL/GenBank/DDBJ whole genome shotgun (WGS) entry which is preliminary data.</text>
</comment>
<accession>A0AAW7T4M3</accession>
<gene>
    <name evidence="1" type="ORF">QZM33_19310</name>
</gene>
<sequence>MSDAALPQHAHSLAAASSLTTGAKHCPACAAAIRAVTDYLAGADLGRAVAQSGSYCARHAAIVLDSPAGMNAAPAILGELARGNEAWLEGAEANHGGRGAALPDAGSCPLCMQEQGAARHCTLAMIKALNDGHSHPRESVALELCFPHLLSMLAEDRLDRVQCAAITGGHHARLSALMGSATYEQKLTTHNRFPDRTIADAVLHELAGDQIQATTLRLSATSPTIPPDCPVCLRLCDAWSSRLAMLDADSGWQQDLYDLMPTAPENVWAMCDQSHNTALRGSIATAGAYRMLGELEFLMLHNQRAGQRVALSGIRSCFHALLERRRARRTFLASCRHPFTCPVDRYIHSVARYQLSRLLASMRSSEGAHAYRETPGLCMVHLRDALSLGSNIEIVQLLLRTARVRNQQLLAQIHSTPTVSPVPLCSTPGPAASVGYESASRFFSGVDYRHGTTQ</sequence>
<dbReference type="RefSeq" id="WP_301788683.1">
    <property type="nucleotide sequence ID" value="NZ_JAUJRV010000015.1"/>
</dbReference>